<feature type="compositionally biased region" description="Polar residues" evidence="3">
    <location>
        <begin position="192"/>
        <end position="205"/>
    </location>
</feature>
<dbReference type="NCBIfam" id="TIGR00756">
    <property type="entry name" value="PPR"/>
    <property type="match status" value="1"/>
</dbReference>
<keyword evidence="1" id="KW-0677">Repeat</keyword>
<dbReference type="Pfam" id="PF01535">
    <property type="entry name" value="PPR"/>
    <property type="match status" value="2"/>
</dbReference>
<evidence type="ECO:0000256" key="3">
    <source>
        <dbReference type="SAM" id="MobiDB-lite"/>
    </source>
</evidence>
<feature type="region of interest" description="Disordered" evidence="3">
    <location>
        <begin position="165"/>
        <end position="205"/>
    </location>
</feature>
<dbReference type="InterPro" id="IPR032867">
    <property type="entry name" value="DYW_dom"/>
</dbReference>
<gene>
    <name evidence="5" type="ORF">C5167_036587</name>
</gene>
<feature type="compositionally biased region" description="Polar residues" evidence="3">
    <location>
        <begin position="82"/>
        <end position="91"/>
    </location>
</feature>
<evidence type="ECO:0000259" key="4">
    <source>
        <dbReference type="Pfam" id="PF14432"/>
    </source>
</evidence>
<dbReference type="Gene3D" id="1.25.40.10">
    <property type="entry name" value="Tetratricopeptide repeat domain"/>
    <property type="match status" value="2"/>
</dbReference>
<reference evidence="5 6" key="1">
    <citation type="journal article" date="2018" name="Science">
        <title>The opium poppy genome and morphinan production.</title>
        <authorList>
            <person name="Guo L."/>
            <person name="Winzer T."/>
            <person name="Yang X."/>
            <person name="Li Y."/>
            <person name="Ning Z."/>
            <person name="He Z."/>
            <person name="Teodor R."/>
            <person name="Lu Y."/>
            <person name="Bowser T.A."/>
            <person name="Graham I.A."/>
            <person name="Ye K."/>
        </authorList>
    </citation>
    <scope>NUCLEOTIDE SEQUENCE [LARGE SCALE GENOMIC DNA]</scope>
    <source>
        <strain evidence="6">cv. HN1</strain>
        <tissue evidence="5">Leaves</tissue>
    </source>
</reference>
<feature type="domain" description="DYW" evidence="4">
    <location>
        <begin position="553"/>
        <end position="644"/>
    </location>
</feature>
<feature type="compositionally biased region" description="Polar residues" evidence="3">
    <location>
        <begin position="46"/>
        <end position="57"/>
    </location>
</feature>
<keyword evidence="6" id="KW-1185">Reference proteome</keyword>
<dbReference type="Proteomes" id="UP000316621">
    <property type="component" value="Chromosome 1"/>
</dbReference>
<evidence type="ECO:0000256" key="1">
    <source>
        <dbReference type="ARBA" id="ARBA00022737"/>
    </source>
</evidence>
<dbReference type="Pfam" id="PF14432">
    <property type="entry name" value="DYW_deaminase"/>
    <property type="match status" value="1"/>
</dbReference>
<dbReference type="EMBL" id="CM010715">
    <property type="protein sequence ID" value="RZC43637.1"/>
    <property type="molecule type" value="Genomic_DNA"/>
</dbReference>
<dbReference type="OMA" id="NGFYEPK"/>
<dbReference type="PANTHER" id="PTHR47926">
    <property type="entry name" value="PENTATRICOPEPTIDE REPEAT-CONTAINING PROTEIN"/>
    <property type="match status" value="1"/>
</dbReference>
<dbReference type="InterPro" id="IPR046960">
    <property type="entry name" value="PPR_At4g14850-like_plant"/>
</dbReference>
<dbReference type="GO" id="GO:0009451">
    <property type="term" value="P:RNA modification"/>
    <property type="evidence" value="ECO:0007669"/>
    <property type="project" value="InterPro"/>
</dbReference>
<dbReference type="Gramene" id="RZC43637">
    <property type="protein sequence ID" value="RZC43637"/>
    <property type="gene ID" value="C5167_036587"/>
</dbReference>
<dbReference type="PROSITE" id="PS51375">
    <property type="entry name" value="PPR"/>
    <property type="match status" value="1"/>
</dbReference>
<proteinExistence type="predicted"/>
<evidence type="ECO:0000313" key="6">
    <source>
        <dbReference type="Proteomes" id="UP000316621"/>
    </source>
</evidence>
<dbReference type="InterPro" id="IPR011990">
    <property type="entry name" value="TPR-like_helical_dom_sf"/>
</dbReference>
<name>A0A4Y7I454_PAPSO</name>
<sequence>MKRKTSKIISLIPKYTNSQPNLDSVYNNFVNKVKTFRTVAAERIDYQTQPTNNNSYGSEGEGDFQQTTGAGFHTPNPYRGNPNDSNQLQNNDGLYQNELHKNPNSSYFQDNYYRNFQHNPSGYHHQVRNINPNEVNPIELQHSAIANVCYKNDLRGFEQNLNAHYRGNSAPHGPNESSYGEHLQKPGGYHQPVSNVNDGHIQQNSNGYTKETNVWGFLQKQNGLHSEMNNVHSLSVVSSVESESEVQCNGTLEEMDGFCNEGDVKEAMRVMNLLYQQGIEIGLLRYRELMKVIGEVVAKEEAKLIHNHLMKTKFSSETILQNKVLEMYLKCGLVSDAHDLFGKIPSRNLTSWDTMIVGLAKNGYGEDAIDVFTEFKEAGGRPDGQMFLGVFYACSTLCDIDEGMLHFESMSKVFGIAPSMDHYVGVVKMLGSTGYLEEAFEFIENMPVEPNIDVWETLMNLCIIHGNLETGDLCADIVALLDPSRLNVESKAGLVAVNPSDYVIAAKKKKYLGQKPLGLHNKVLQYRAGDTFHADDKIYAHLNMLSAHIKECGYVPELRCALHDVDDESKATGLLAHSEKLACVANLLSTSARSPMRILKNLRVCVDCHNALKIISKLVGRLIIARDAKRWHHFEKGACSCNDFCEMMKKLKSGGYDTRNVKLGNIDARSLLWTKEWCSWLYNSLEVRFKVCREGCYRKSAAANSMEV</sequence>
<feature type="repeat" description="PPR" evidence="2">
    <location>
        <begin position="348"/>
        <end position="382"/>
    </location>
</feature>
<dbReference type="InterPro" id="IPR002885">
    <property type="entry name" value="PPR_rpt"/>
</dbReference>
<protein>
    <recommendedName>
        <fullName evidence="4">DYW domain-containing protein</fullName>
    </recommendedName>
</protein>
<evidence type="ECO:0000256" key="2">
    <source>
        <dbReference type="PROSITE-ProRule" id="PRU00708"/>
    </source>
</evidence>
<feature type="region of interest" description="Disordered" evidence="3">
    <location>
        <begin position="45"/>
        <end position="91"/>
    </location>
</feature>
<dbReference type="AlphaFoldDB" id="A0A4Y7I454"/>
<evidence type="ECO:0000313" key="5">
    <source>
        <dbReference type="EMBL" id="RZC43637.1"/>
    </source>
</evidence>
<organism evidence="5 6">
    <name type="scientific">Papaver somniferum</name>
    <name type="common">Opium poppy</name>
    <dbReference type="NCBI Taxonomy" id="3469"/>
    <lineage>
        <taxon>Eukaryota</taxon>
        <taxon>Viridiplantae</taxon>
        <taxon>Streptophyta</taxon>
        <taxon>Embryophyta</taxon>
        <taxon>Tracheophyta</taxon>
        <taxon>Spermatophyta</taxon>
        <taxon>Magnoliopsida</taxon>
        <taxon>Ranunculales</taxon>
        <taxon>Papaveraceae</taxon>
        <taxon>Papaveroideae</taxon>
        <taxon>Papaver</taxon>
    </lineage>
</organism>
<dbReference type="PANTHER" id="PTHR47926:SF388">
    <property type="entry name" value="DYW DOMAIN-CONTAINING PROTEIN"/>
    <property type="match status" value="1"/>
</dbReference>
<accession>A0A4Y7I454</accession>
<dbReference type="GO" id="GO:0003723">
    <property type="term" value="F:RNA binding"/>
    <property type="evidence" value="ECO:0007669"/>
    <property type="project" value="InterPro"/>
</dbReference>
<dbReference type="GO" id="GO:0008270">
    <property type="term" value="F:zinc ion binding"/>
    <property type="evidence" value="ECO:0007669"/>
    <property type="project" value="InterPro"/>
</dbReference>
<dbReference type="FunFam" id="1.25.40.10:FF:000031">
    <property type="entry name" value="Pentatricopeptide repeat-containing protein mitochondrial"/>
    <property type="match status" value="1"/>
</dbReference>